<dbReference type="Pfam" id="PF00892">
    <property type="entry name" value="EamA"/>
    <property type="match status" value="2"/>
</dbReference>
<dbReference type="GO" id="GO:0008270">
    <property type="term" value="F:zinc ion binding"/>
    <property type="evidence" value="ECO:0007669"/>
    <property type="project" value="UniProtKB-KW"/>
</dbReference>
<comment type="caution">
    <text evidence="12">The sequence shown here is derived from an EMBL/GenBank/DDBJ whole genome shotgun (WGS) entry which is preliminary data.</text>
</comment>
<keyword evidence="3 10" id="KW-0812">Transmembrane</keyword>
<dbReference type="InterPro" id="IPR011016">
    <property type="entry name" value="Znf_RING-CH"/>
</dbReference>
<keyword evidence="5 9" id="KW-0863">Zinc-finger</keyword>
<evidence type="ECO:0000256" key="5">
    <source>
        <dbReference type="ARBA" id="ARBA00022771"/>
    </source>
</evidence>
<keyword evidence="4" id="KW-0479">Metal-binding</keyword>
<feature type="domain" description="RING-type" evidence="11">
    <location>
        <begin position="380"/>
        <end position="422"/>
    </location>
</feature>
<feature type="transmembrane region" description="Helical" evidence="10">
    <location>
        <begin position="36"/>
        <end position="56"/>
    </location>
</feature>
<keyword evidence="8 10" id="KW-0472">Membrane</keyword>
<dbReference type="Proteomes" id="UP000188268">
    <property type="component" value="Unassembled WGS sequence"/>
</dbReference>
<feature type="transmembrane region" description="Helical" evidence="10">
    <location>
        <begin position="246"/>
        <end position="269"/>
    </location>
</feature>
<evidence type="ECO:0000256" key="1">
    <source>
        <dbReference type="ARBA" id="ARBA00004141"/>
    </source>
</evidence>
<feature type="transmembrane region" description="Helical" evidence="10">
    <location>
        <begin position="129"/>
        <end position="149"/>
    </location>
</feature>
<sequence>MGSKKPLLVALMAHALSSGMILLSKAAFNMGMSTSVFVFYRQIAGTILLVPLALFFEGKNPKPLSLATFCKIFMLAFLGITLTLNVYGVALIYTSAAIGAATINCIPVITIAFAVLLRMEKVTVKTVPGIAKVAGIVVCMAGAVTLAFYRGPVLKPPFHLPFQPHGGGQDGDHHSQAAASGKKWILGCFLLLVSSICWALWLVLQARVLKSYPSKLTFTSIQCLSSAVQSFLVAIAMERDPHQWKLGWNCGLLAIVYCAIFVTGVAYYFQAWVISKKGPVFHAVLTPTNLVMTILGSVFLLGETINLGSSLPCNKERDVIPIDAEISGTLVQHVHLEGNALVDEMVPADKSSVKKLLKRVRVEGDEEGEITKKRRVDKNCVICLDELEDGSSEVYQMPCFHTFHGSCIKKWLDQSHYCPLCRFEMPTSKT</sequence>
<evidence type="ECO:0000256" key="2">
    <source>
        <dbReference type="ARBA" id="ARBA00007635"/>
    </source>
</evidence>
<dbReference type="Gene3D" id="3.30.40.10">
    <property type="entry name" value="Zinc/RING finger domain, C3HC4 (zinc finger)"/>
    <property type="match status" value="1"/>
</dbReference>
<dbReference type="Pfam" id="PF13639">
    <property type="entry name" value="zf-RING_2"/>
    <property type="match status" value="1"/>
</dbReference>
<dbReference type="InterPro" id="IPR001841">
    <property type="entry name" value="Znf_RING"/>
</dbReference>
<dbReference type="InterPro" id="IPR030184">
    <property type="entry name" value="WAT1-related"/>
</dbReference>
<dbReference type="EMBL" id="AWWV01004881">
    <property type="protein sequence ID" value="OMP06536.1"/>
    <property type="molecule type" value="Genomic_DNA"/>
</dbReference>
<dbReference type="GO" id="GO:0016020">
    <property type="term" value="C:membrane"/>
    <property type="evidence" value="ECO:0007669"/>
    <property type="project" value="UniProtKB-SubCell"/>
</dbReference>
<evidence type="ECO:0000256" key="8">
    <source>
        <dbReference type="ARBA" id="ARBA00023136"/>
    </source>
</evidence>
<feature type="transmembrane region" description="Helical" evidence="10">
    <location>
        <begin position="184"/>
        <end position="204"/>
    </location>
</feature>
<dbReference type="PROSITE" id="PS50089">
    <property type="entry name" value="ZF_RING_2"/>
    <property type="match status" value="1"/>
</dbReference>
<dbReference type="OMA" id="MNIYIFE"/>
<keyword evidence="6" id="KW-0862">Zinc</keyword>
<dbReference type="AlphaFoldDB" id="A0A1R3KHG3"/>
<feature type="transmembrane region" description="Helical" evidence="10">
    <location>
        <begin position="281"/>
        <end position="302"/>
    </location>
</feature>
<dbReference type="SUPFAM" id="SSF103481">
    <property type="entry name" value="Multidrug resistance efflux transporter EmrE"/>
    <property type="match status" value="1"/>
</dbReference>
<evidence type="ECO:0000256" key="4">
    <source>
        <dbReference type="ARBA" id="ARBA00022723"/>
    </source>
</evidence>
<evidence type="ECO:0000259" key="11">
    <source>
        <dbReference type="PROSITE" id="PS50089"/>
    </source>
</evidence>
<dbReference type="SUPFAM" id="SSF57850">
    <property type="entry name" value="RING/U-box"/>
    <property type="match status" value="1"/>
</dbReference>
<dbReference type="PANTHER" id="PTHR31218">
    <property type="entry name" value="WAT1-RELATED PROTEIN"/>
    <property type="match status" value="1"/>
</dbReference>
<evidence type="ECO:0000256" key="6">
    <source>
        <dbReference type="ARBA" id="ARBA00022833"/>
    </source>
</evidence>
<evidence type="ECO:0000256" key="7">
    <source>
        <dbReference type="ARBA" id="ARBA00022989"/>
    </source>
</evidence>
<dbReference type="InterPro" id="IPR037185">
    <property type="entry name" value="EmrE-like"/>
</dbReference>
<name>A0A1R3KHG3_COCAP</name>
<keyword evidence="13" id="KW-1185">Reference proteome</keyword>
<dbReference type="InterPro" id="IPR000620">
    <property type="entry name" value="EamA_dom"/>
</dbReference>
<feature type="transmembrane region" description="Helical" evidence="10">
    <location>
        <begin position="68"/>
        <end position="90"/>
    </location>
</feature>
<evidence type="ECO:0000313" key="12">
    <source>
        <dbReference type="EMBL" id="OMP06536.1"/>
    </source>
</evidence>
<dbReference type="SMART" id="SM00744">
    <property type="entry name" value="RINGv"/>
    <property type="match status" value="1"/>
</dbReference>
<protein>
    <submittedName>
        <fullName evidence="12">Drug/metabolite transporter</fullName>
    </submittedName>
</protein>
<comment type="subcellular location">
    <subcellularLocation>
        <location evidence="1">Membrane</location>
        <topology evidence="1">Multi-pass membrane protein</topology>
    </subcellularLocation>
</comment>
<organism evidence="12 13">
    <name type="scientific">Corchorus capsularis</name>
    <name type="common">Jute</name>
    <dbReference type="NCBI Taxonomy" id="210143"/>
    <lineage>
        <taxon>Eukaryota</taxon>
        <taxon>Viridiplantae</taxon>
        <taxon>Streptophyta</taxon>
        <taxon>Embryophyta</taxon>
        <taxon>Tracheophyta</taxon>
        <taxon>Spermatophyta</taxon>
        <taxon>Magnoliopsida</taxon>
        <taxon>eudicotyledons</taxon>
        <taxon>Gunneridae</taxon>
        <taxon>Pentapetalae</taxon>
        <taxon>rosids</taxon>
        <taxon>malvids</taxon>
        <taxon>Malvales</taxon>
        <taxon>Malvaceae</taxon>
        <taxon>Grewioideae</taxon>
        <taxon>Apeibeae</taxon>
        <taxon>Corchorus</taxon>
    </lineage>
</organism>
<comment type="similarity">
    <text evidence="2">Belongs to the drug/metabolite transporter (DMT) superfamily. Plant drug/metabolite exporter (P-DME) (TC 2.A.7.4) family.</text>
</comment>
<proteinExistence type="inferred from homology"/>
<dbReference type="SMART" id="SM00184">
    <property type="entry name" value="RING"/>
    <property type="match status" value="1"/>
</dbReference>
<dbReference type="InterPro" id="IPR013083">
    <property type="entry name" value="Znf_RING/FYVE/PHD"/>
</dbReference>
<evidence type="ECO:0000313" key="13">
    <source>
        <dbReference type="Proteomes" id="UP000188268"/>
    </source>
</evidence>
<evidence type="ECO:0000256" key="3">
    <source>
        <dbReference type="ARBA" id="ARBA00022692"/>
    </source>
</evidence>
<reference evidence="12 13" key="1">
    <citation type="submission" date="2013-09" db="EMBL/GenBank/DDBJ databases">
        <title>Corchorus capsularis genome sequencing.</title>
        <authorList>
            <person name="Alam M."/>
            <person name="Haque M.S."/>
            <person name="Islam M.S."/>
            <person name="Emdad E.M."/>
            <person name="Islam M.M."/>
            <person name="Ahmed B."/>
            <person name="Halim A."/>
            <person name="Hossen Q.M.M."/>
            <person name="Hossain M.Z."/>
            <person name="Ahmed R."/>
            <person name="Khan M.M."/>
            <person name="Islam R."/>
            <person name="Rashid M.M."/>
            <person name="Khan S.A."/>
            <person name="Rahman M.S."/>
            <person name="Alam M."/>
        </authorList>
    </citation>
    <scope>NUCLEOTIDE SEQUENCE [LARGE SCALE GENOMIC DNA]</scope>
    <source>
        <strain evidence="13">cv. CVL-1</strain>
        <tissue evidence="12">Whole seedling</tissue>
    </source>
</reference>
<evidence type="ECO:0000256" key="10">
    <source>
        <dbReference type="SAM" id="Phobius"/>
    </source>
</evidence>
<feature type="transmembrane region" description="Helical" evidence="10">
    <location>
        <begin position="96"/>
        <end position="117"/>
    </location>
</feature>
<dbReference type="GO" id="GO:0022857">
    <property type="term" value="F:transmembrane transporter activity"/>
    <property type="evidence" value="ECO:0007669"/>
    <property type="project" value="InterPro"/>
</dbReference>
<dbReference type="OrthoDB" id="1718296at2759"/>
<evidence type="ECO:0000256" key="9">
    <source>
        <dbReference type="PROSITE-ProRule" id="PRU00175"/>
    </source>
</evidence>
<dbReference type="Gramene" id="OMP06536">
    <property type="protein sequence ID" value="OMP06536"/>
    <property type="gene ID" value="CCACVL1_01520"/>
</dbReference>
<keyword evidence="7 10" id="KW-1133">Transmembrane helix</keyword>
<gene>
    <name evidence="12" type="ORF">CCACVL1_01520</name>
</gene>
<accession>A0A1R3KHG3</accession>